<keyword evidence="3" id="KW-1185">Reference proteome</keyword>
<evidence type="ECO:0000313" key="2">
    <source>
        <dbReference type="EMBL" id="MFF0454708.1"/>
    </source>
</evidence>
<evidence type="ECO:0000313" key="3">
    <source>
        <dbReference type="Proteomes" id="UP001601521"/>
    </source>
</evidence>
<dbReference type="Pfam" id="PF05331">
    <property type="entry name" value="DUF742"/>
    <property type="match status" value="1"/>
</dbReference>
<dbReference type="InterPro" id="IPR007995">
    <property type="entry name" value="DUF742"/>
</dbReference>
<feature type="region of interest" description="Disordered" evidence="1">
    <location>
        <begin position="1"/>
        <end position="25"/>
    </location>
</feature>
<dbReference type="Proteomes" id="UP001601521">
    <property type="component" value="Unassembled WGS sequence"/>
</dbReference>
<proteinExistence type="predicted"/>
<accession>A0ABW6NHR1</accession>
<gene>
    <name evidence="2" type="ORF">ACFYTH_15200</name>
</gene>
<reference evidence="2 3" key="1">
    <citation type="submission" date="2024-10" db="EMBL/GenBank/DDBJ databases">
        <title>The Natural Products Discovery Center: Release of the First 8490 Sequenced Strains for Exploring Actinobacteria Biosynthetic Diversity.</title>
        <authorList>
            <person name="Kalkreuter E."/>
            <person name="Kautsar S.A."/>
            <person name="Yang D."/>
            <person name="Bader C.D."/>
            <person name="Teijaro C.N."/>
            <person name="Fluegel L."/>
            <person name="Davis C.M."/>
            <person name="Simpson J.R."/>
            <person name="Lauterbach L."/>
            <person name="Steele A.D."/>
            <person name="Gui C."/>
            <person name="Meng S."/>
            <person name="Li G."/>
            <person name="Viehrig K."/>
            <person name="Ye F."/>
            <person name="Su P."/>
            <person name="Kiefer A.F."/>
            <person name="Nichols A."/>
            <person name="Cepeda A.J."/>
            <person name="Yan W."/>
            <person name="Fan B."/>
            <person name="Jiang Y."/>
            <person name="Adhikari A."/>
            <person name="Zheng C.-J."/>
            <person name="Schuster L."/>
            <person name="Cowan T.M."/>
            <person name="Smanski M.J."/>
            <person name="Chevrette M.G."/>
            <person name="De Carvalho L.P.S."/>
            <person name="Shen B."/>
        </authorList>
    </citation>
    <scope>NUCLEOTIDE SEQUENCE [LARGE SCALE GENOMIC DNA]</scope>
    <source>
        <strain evidence="2 3">NPDC004550</strain>
    </source>
</reference>
<protein>
    <submittedName>
        <fullName evidence="2">DUF742 domain-containing protein</fullName>
    </submittedName>
</protein>
<dbReference type="PANTHER" id="PTHR36221">
    <property type="entry name" value="DUF742 DOMAIN-CONTAINING PROTEIN"/>
    <property type="match status" value="1"/>
</dbReference>
<organism evidence="2 3">
    <name type="scientific">Nocardia africana</name>
    <dbReference type="NCBI Taxonomy" id="134964"/>
    <lineage>
        <taxon>Bacteria</taxon>
        <taxon>Bacillati</taxon>
        <taxon>Actinomycetota</taxon>
        <taxon>Actinomycetes</taxon>
        <taxon>Mycobacteriales</taxon>
        <taxon>Nocardiaceae</taxon>
        <taxon>Nocardia</taxon>
    </lineage>
</organism>
<evidence type="ECO:0000256" key="1">
    <source>
        <dbReference type="SAM" id="MobiDB-lite"/>
    </source>
</evidence>
<comment type="caution">
    <text evidence="2">The sequence shown here is derived from an EMBL/GenBank/DDBJ whole genome shotgun (WGS) entry which is preliminary data.</text>
</comment>
<dbReference type="RefSeq" id="WP_387251572.1">
    <property type="nucleotide sequence ID" value="NZ_JBIALX010000005.1"/>
</dbReference>
<dbReference type="PANTHER" id="PTHR36221:SF1">
    <property type="entry name" value="DUF742 DOMAIN-CONTAINING PROTEIN"/>
    <property type="match status" value="1"/>
</dbReference>
<dbReference type="EMBL" id="JBIALX010000005">
    <property type="protein sequence ID" value="MFF0454708.1"/>
    <property type="molecule type" value="Genomic_DNA"/>
</dbReference>
<name>A0ABW6NHR1_9NOCA</name>
<sequence>MTRPPDDSPLDDDPGPLVRPFATTRGRTGTNVHDLDIFTLVTAIEFENDIETFDREYRQILSLCRGRAQSIAEIAARCGLLVTAAKVLVGDLITAGYVEFRSPHPDVGHDPVFLRAVLAGLRKI</sequence>